<evidence type="ECO:0000313" key="3">
    <source>
        <dbReference type="Proteomes" id="UP000297703"/>
    </source>
</evidence>
<dbReference type="AlphaFoldDB" id="A0A4D9EZS0"/>
<feature type="compositionally biased region" description="Basic and acidic residues" evidence="1">
    <location>
        <begin position="56"/>
        <end position="77"/>
    </location>
</feature>
<keyword evidence="3" id="KW-1185">Reference proteome</keyword>
<protein>
    <submittedName>
        <fullName evidence="2">Microtubule cross-linking factor 1</fullName>
    </submittedName>
</protein>
<reference evidence="2 3" key="2">
    <citation type="submission" date="2019-04" db="EMBL/GenBank/DDBJ databases">
        <title>The genome sequence of big-headed turtle.</title>
        <authorList>
            <person name="Gong S."/>
        </authorList>
    </citation>
    <scope>NUCLEOTIDE SEQUENCE [LARGE SCALE GENOMIC DNA]</scope>
    <source>
        <strain evidence="2">DO16091913</strain>
        <tissue evidence="2">Muscle</tissue>
    </source>
</reference>
<sequence length="117" mass="12039">MLTATTIARKTPSSDLLSISGNKTEVLKLAKLAGLYRGGGRGGEWVSLPDPGLIAEPKRHPGTDRRMGEPGDADAKRCRSSNAPPRLGPSRAAPEAEVACLPRCIVGSGGCCGVGSE</sequence>
<reference evidence="2 3" key="1">
    <citation type="submission" date="2019-04" db="EMBL/GenBank/DDBJ databases">
        <title>Draft genome of the big-headed turtle Platysternon megacephalum.</title>
        <authorList>
            <person name="Gong S."/>
        </authorList>
    </citation>
    <scope>NUCLEOTIDE SEQUENCE [LARGE SCALE GENOMIC DNA]</scope>
    <source>
        <strain evidence="2">DO16091913</strain>
        <tissue evidence="2">Muscle</tissue>
    </source>
</reference>
<feature type="region of interest" description="Disordered" evidence="1">
    <location>
        <begin position="46"/>
        <end position="92"/>
    </location>
</feature>
<gene>
    <name evidence="2" type="ORF">DR999_PMT03961</name>
</gene>
<proteinExistence type="predicted"/>
<organism evidence="2 3">
    <name type="scientific">Platysternon megacephalum</name>
    <name type="common">big-headed turtle</name>
    <dbReference type="NCBI Taxonomy" id="55544"/>
    <lineage>
        <taxon>Eukaryota</taxon>
        <taxon>Metazoa</taxon>
        <taxon>Chordata</taxon>
        <taxon>Craniata</taxon>
        <taxon>Vertebrata</taxon>
        <taxon>Euteleostomi</taxon>
        <taxon>Archelosauria</taxon>
        <taxon>Testudinata</taxon>
        <taxon>Testudines</taxon>
        <taxon>Cryptodira</taxon>
        <taxon>Durocryptodira</taxon>
        <taxon>Testudinoidea</taxon>
        <taxon>Platysternidae</taxon>
        <taxon>Platysternon</taxon>
    </lineage>
</organism>
<comment type="caution">
    <text evidence="2">The sequence shown here is derived from an EMBL/GenBank/DDBJ whole genome shotgun (WGS) entry which is preliminary data.</text>
</comment>
<evidence type="ECO:0000256" key="1">
    <source>
        <dbReference type="SAM" id="MobiDB-lite"/>
    </source>
</evidence>
<name>A0A4D9EZS0_9SAUR</name>
<dbReference type="EMBL" id="QXTE01000020">
    <property type="protein sequence ID" value="TFK12628.1"/>
    <property type="molecule type" value="Genomic_DNA"/>
</dbReference>
<evidence type="ECO:0000313" key="2">
    <source>
        <dbReference type="EMBL" id="TFK12628.1"/>
    </source>
</evidence>
<dbReference type="Proteomes" id="UP000297703">
    <property type="component" value="Unassembled WGS sequence"/>
</dbReference>
<accession>A0A4D9EZS0</accession>